<comment type="caution">
    <text evidence="1">The sequence shown here is derived from an EMBL/GenBank/DDBJ whole genome shotgun (WGS) entry which is preliminary data.</text>
</comment>
<gene>
    <name evidence="1" type="ORF">AJ78_06702</name>
</gene>
<protein>
    <submittedName>
        <fullName evidence="1">Uncharacterized protein</fullName>
    </submittedName>
</protein>
<dbReference type="STRING" id="1447872.A0A1J9P9Z3"/>
<organism evidence="1 2">
    <name type="scientific">Emergomyces pasteurianus Ep9510</name>
    <dbReference type="NCBI Taxonomy" id="1447872"/>
    <lineage>
        <taxon>Eukaryota</taxon>
        <taxon>Fungi</taxon>
        <taxon>Dikarya</taxon>
        <taxon>Ascomycota</taxon>
        <taxon>Pezizomycotina</taxon>
        <taxon>Eurotiomycetes</taxon>
        <taxon>Eurotiomycetidae</taxon>
        <taxon>Onygenales</taxon>
        <taxon>Ajellomycetaceae</taxon>
        <taxon>Emergomyces</taxon>
    </lineage>
</organism>
<dbReference type="Proteomes" id="UP000182235">
    <property type="component" value="Unassembled WGS sequence"/>
</dbReference>
<name>A0A1J9P9Z3_9EURO</name>
<dbReference type="Pfam" id="PF12520">
    <property type="entry name" value="DUF3723"/>
    <property type="match status" value="1"/>
</dbReference>
<accession>A0A1J9P9Z3</accession>
<reference evidence="1 2" key="1">
    <citation type="submission" date="2015-07" db="EMBL/GenBank/DDBJ databases">
        <title>Emmonsia species relationships and genome sequence.</title>
        <authorList>
            <consortium name="The Broad Institute Genomics Platform"/>
            <person name="Cuomo C.A."/>
            <person name="Munoz J.F."/>
            <person name="Imamovic A."/>
            <person name="Priest M.E."/>
            <person name="Young S."/>
            <person name="Clay O.K."/>
            <person name="McEwen J.G."/>
        </authorList>
    </citation>
    <scope>NUCLEOTIDE SEQUENCE [LARGE SCALE GENOMIC DNA]</scope>
    <source>
        <strain evidence="1 2">UAMH 9510</strain>
    </source>
</reference>
<evidence type="ECO:0000313" key="1">
    <source>
        <dbReference type="EMBL" id="OJD12762.1"/>
    </source>
</evidence>
<dbReference type="InterPro" id="IPR022198">
    <property type="entry name" value="DUF3723"/>
</dbReference>
<keyword evidence="2" id="KW-1185">Reference proteome</keyword>
<proteinExistence type="predicted"/>
<dbReference type="EMBL" id="LGRN01000368">
    <property type="protein sequence ID" value="OJD12762.1"/>
    <property type="molecule type" value="Genomic_DNA"/>
</dbReference>
<dbReference type="OrthoDB" id="4227485at2759"/>
<dbReference type="VEuPathDB" id="FungiDB:AJ78_06702"/>
<sequence>MEHMEDIWNHTANLETIEAIRHFRGYAKIDISHLQLKKNSVLSSRPLGQNVEGQNALRLLKIFESVGCDREDHGNYVPVLINQNTLNQAINDSRTTQDMLLSGIEPPNLILKHDTSLLCLQGKSRLRAAQEFFPPGERWWGARLYLDSLPAAARDRLREKYSNEQNFSDGDIYRNLRCHQLRGNVPRAESWWARWSSEKCWHVRQMQKQVRLLTQFDQLLPYIGLWASVNVKLFGALLAQDESNNYLEQICKVWSVFSCDAAALVDAQSVYLLEGLMSVYSLVDQKHIQDLMNNREIFPALMDSERRSNILECLLQTFGRILFLHTFSQDWLYLELPGRALRGLLSKTFEGSVRNAMLKKYVNTGNSCIIQTSAADYKTASGDLKVASHMLYVQLWLCAIRLFVIPLRDSHTSENVYAFFSIRGLPLLTDQAKSLDFTSMKIEKLSHRDINNDTCRYFMEHMCQVELYEPDPNLLRQATCKIRHILKQLHKGRKIADEVPAFKSPFHEEHPSGSLGTPVEQPTLLIEPTAPSGPNKPTVPQALGFEDFSGEVNKKLDIVVNRSTEEMLKAWHASPNNDLIVFYMFFS</sequence>
<dbReference type="AlphaFoldDB" id="A0A1J9P9Z3"/>
<evidence type="ECO:0000313" key="2">
    <source>
        <dbReference type="Proteomes" id="UP000182235"/>
    </source>
</evidence>